<sequence length="191" mass="21989">MEDKALETLKSILALRDIKYDSNEFLGSPIDETRMYNLGGILIIFSEKSRINESNLNSYIKFAEDNSYTQGTIIISLIPCSEKIQNIVRDFINNSENPLLQIFDIKRLQFDITTHRKYVPHRIIKQDEVTLLQTKFNIVNPKEQLGWIDSQDASAKWIGARPGNIIEVIRFSQSSADARSWRYCVANTLDT</sequence>
<proteinExistence type="predicted"/>
<dbReference type="Pfam" id="PF01191">
    <property type="entry name" value="RNA_pol_Rpb5_C"/>
    <property type="match status" value="1"/>
</dbReference>
<dbReference type="InterPro" id="IPR000783">
    <property type="entry name" value="RNA_pol_subH/Rpb5_C"/>
</dbReference>
<evidence type="ECO:0000259" key="1">
    <source>
        <dbReference type="Pfam" id="PF01191"/>
    </source>
</evidence>
<feature type="domain" description="RNA polymerase subunit H/Rpb5 C-terminal" evidence="1">
    <location>
        <begin position="110"/>
        <end position="184"/>
    </location>
</feature>
<dbReference type="AlphaFoldDB" id="A0A6C0LBR9"/>
<evidence type="ECO:0000313" key="2">
    <source>
        <dbReference type="EMBL" id="QHU28023.1"/>
    </source>
</evidence>
<name>A0A6C0LBR9_9ZZZZ</name>
<dbReference type="SUPFAM" id="SSF55287">
    <property type="entry name" value="RPB5-like RNA polymerase subunit"/>
    <property type="match status" value="1"/>
</dbReference>
<reference evidence="2" key="1">
    <citation type="journal article" date="2020" name="Nature">
        <title>Giant virus diversity and host interactions through global metagenomics.</title>
        <authorList>
            <person name="Schulz F."/>
            <person name="Roux S."/>
            <person name="Paez-Espino D."/>
            <person name="Jungbluth S."/>
            <person name="Walsh D.A."/>
            <person name="Denef V.J."/>
            <person name="McMahon K.D."/>
            <person name="Konstantinidis K.T."/>
            <person name="Eloe-Fadrosh E.A."/>
            <person name="Kyrpides N.C."/>
            <person name="Woyke T."/>
        </authorList>
    </citation>
    <scope>NUCLEOTIDE SEQUENCE</scope>
    <source>
        <strain evidence="2">GVMAG-M-3300027770-17</strain>
    </source>
</reference>
<dbReference type="GO" id="GO:0006351">
    <property type="term" value="P:DNA-templated transcription"/>
    <property type="evidence" value="ECO:0007669"/>
    <property type="project" value="InterPro"/>
</dbReference>
<accession>A0A6C0LBR9</accession>
<dbReference type="GO" id="GO:0003677">
    <property type="term" value="F:DNA binding"/>
    <property type="evidence" value="ECO:0007669"/>
    <property type="project" value="InterPro"/>
</dbReference>
<organism evidence="2">
    <name type="scientific">viral metagenome</name>
    <dbReference type="NCBI Taxonomy" id="1070528"/>
    <lineage>
        <taxon>unclassified sequences</taxon>
        <taxon>metagenomes</taxon>
        <taxon>organismal metagenomes</taxon>
    </lineage>
</organism>
<dbReference type="EMBL" id="MN740468">
    <property type="protein sequence ID" value="QHU28023.1"/>
    <property type="molecule type" value="Genomic_DNA"/>
</dbReference>
<dbReference type="Gene3D" id="3.90.940.20">
    <property type="entry name" value="RPB5-like RNA polymerase subunit"/>
    <property type="match status" value="1"/>
</dbReference>
<dbReference type="GO" id="GO:0003899">
    <property type="term" value="F:DNA-directed RNA polymerase activity"/>
    <property type="evidence" value="ECO:0007669"/>
    <property type="project" value="InterPro"/>
</dbReference>
<protein>
    <recommendedName>
        <fullName evidence="1">RNA polymerase subunit H/Rpb5 C-terminal domain-containing protein</fullName>
    </recommendedName>
</protein>
<dbReference type="InterPro" id="IPR035913">
    <property type="entry name" value="RPB5-like_sf"/>
</dbReference>